<sequence>MWPQIIFLSFIGVCYGTVPSLQVARNYNHVGPDILDVMPRTIQEAAQLGFDKFGNCTDNPKFKGIPYKRRNELTMVILFDVTGVVAGFQITIPKSSLLTSEILRKPFILDGDRFVLTVYFTDP</sequence>
<keyword evidence="3" id="KW-1185">Reference proteome</keyword>
<accession>A0A8S3YUT2</accession>
<keyword evidence="1" id="KW-0732">Signal</keyword>
<evidence type="ECO:0000256" key="1">
    <source>
        <dbReference type="SAM" id="SignalP"/>
    </source>
</evidence>
<comment type="caution">
    <text evidence="2">The sequence shown here is derived from an EMBL/GenBank/DDBJ whole genome shotgun (WGS) entry which is preliminary data.</text>
</comment>
<gene>
    <name evidence="2" type="ORF">CUNI_LOCUS5526</name>
</gene>
<organism evidence="2 3">
    <name type="scientific">Candidula unifasciata</name>
    <dbReference type="NCBI Taxonomy" id="100452"/>
    <lineage>
        <taxon>Eukaryota</taxon>
        <taxon>Metazoa</taxon>
        <taxon>Spiralia</taxon>
        <taxon>Lophotrochozoa</taxon>
        <taxon>Mollusca</taxon>
        <taxon>Gastropoda</taxon>
        <taxon>Heterobranchia</taxon>
        <taxon>Euthyneura</taxon>
        <taxon>Panpulmonata</taxon>
        <taxon>Eupulmonata</taxon>
        <taxon>Stylommatophora</taxon>
        <taxon>Helicina</taxon>
        <taxon>Helicoidea</taxon>
        <taxon>Geomitridae</taxon>
        <taxon>Candidula</taxon>
    </lineage>
</organism>
<dbReference type="OrthoDB" id="10693868at2759"/>
<dbReference type="AlphaFoldDB" id="A0A8S3YUT2"/>
<reference evidence="2" key="1">
    <citation type="submission" date="2021-04" db="EMBL/GenBank/DDBJ databases">
        <authorList>
            <consortium name="Molecular Ecology Group"/>
        </authorList>
    </citation>
    <scope>NUCLEOTIDE SEQUENCE</scope>
</reference>
<feature type="signal peptide" evidence="1">
    <location>
        <begin position="1"/>
        <end position="16"/>
    </location>
</feature>
<protein>
    <submittedName>
        <fullName evidence="2">Uncharacterized protein</fullName>
    </submittedName>
</protein>
<proteinExistence type="predicted"/>
<evidence type="ECO:0000313" key="2">
    <source>
        <dbReference type="EMBL" id="CAG5119968.1"/>
    </source>
</evidence>
<dbReference type="Proteomes" id="UP000678393">
    <property type="component" value="Unassembled WGS sequence"/>
</dbReference>
<feature type="non-terminal residue" evidence="2">
    <location>
        <position position="123"/>
    </location>
</feature>
<name>A0A8S3YUT2_9EUPU</name>
<dbReference type="EMBL" id="CAJHNH020000805">
    <property type="protein sequence ID" value="CAG5119968.1"/>
    <property type="molecule type" value="Genomic_DNA"/>
</dbReference>
<feature type="chain" id="PRO_5035784012" evidence="1">
    <location>
        <begin position="17"/>
        <end position="123"/>
    </location>
</feature>
<evidence type="ECO:0000313" key="3">
    <source>
        <dbReference type="Proteomes" id="UP000678393"/>
    </source>
</evidence>